<dbReference type="InterPro" id="IPR029044">
    <property type="entry name" value="Nucleotide-diphossugar_trans"/>
</dbReference>
<dbReference type="InterPro" id="IPR001173">
    <property type="entry name" value="Glyco_trans_2-like"/>
</dbReference>
<evidence type="ECO:0000313" key="7">
    <source>
        <dbReference type="Proteomes" id="UP001236404"/>
    </source>
</evidence>
<dbReference type="SUPFAM" id="SSF53448">
    <property type="entry name" value="Nucleotide-diphospho-sugar transferases"/>
    <property type="match status" value="1"/>
</dbReference>
<keyword evidence="4 6" id="KW-0808">Transferase</keyword>
<comment type="pathway">
    <text evidence="1">Cell wall biogenesis; cell wall polysaccharide biosynthesis.</text>
</comment>
<dbReference type="GO" id="GO:0016757">
    <property type="term" value="F:glycosyltransferase activity"/>
    <property type="evidence" value="ECO:0007669"/>
    <property type="project" value="UniProtKB-KW"/>
</dbReference>
<proteinExistence type="inferred from homology"/>
<dbReference type="PANTHER" id="PTHR43179:SF12">
    <property type="entry name" value="GALACTOFURANOSYLTRANSFERASE GLFT2"/>
    <property type="match status" value="1"/>
</dbReference>
<dbReference type="EC" id="2.4.-.-" evidence="6"/>
<keyword evidence="7" id="KW-1185">Reference proteome</keyword>
<dbReference type="Gene3D" id="3.90.550.10">
    <property type="entry name" value="Spore Coat Polysaccharide Biosynthesis Protein SpsA, Chain A"/>
    <property type="match status" value="1"/>
</dbReference>
<dbReference type="Proteomes" id="UP001236404">
    <property type="component" value="Unassembled WGS sequence"/>
</dbReference>
<dbReference type="EMBL" id="JAUCMN010000006">
    <property type="protein sequence ID" value="MDM7891961.1"/>
    <property type="molecule type" value="Genomic_DNA"/>
</dbReference>
<organism evidence="6 7">
    <name type="scientific">Curtobacterium caseinilyticum</name>
    <dbReference type="NCBI Taxonomy" id="3055137"/>
    <lineage>
        <taxon>Bacteria</taxon>
        <taxon>Bacillati</taxon>
        <taxon>Actinomycetota</taxon>
        <taxon>Actinomycetes</taxon>
        <taxon>Micrococcales</taxon>
        <taxon>Microbacteriaceae</taxon>
        <taxon>Curtobacterium</taxon>
    </lineage>
</organism>
<gene>
    <name evidence="6" type="ORF">QUG93_09715</name>
</gene>
<evidence type="ECO:0000256" key="1">
    <source>
        <dbReference type="ARBA" id="ARBA00004776"/>
    </source>
</evidence>
<evidence type="ECO:0000259" key="5">
    <source>
        <dbReference type="Pfam" id="PF00535"/>
    </source>
</evidence>
<sequence length="296" mass="32689">MTDRREPSLTIVSVLYGGAAVLESTLPTWRDAVEASVEVVFVDHSPEPLKAHLDLESWARYVWNPDNPGFAAGVNNGVALAESERIFLLNPDVYLTRSAVESVMSLPDSGPYSVALRTDGIDHLGVEYSWWGFCRDRVDSERFLIGPSGGAAVFSTSLVRDEVPFPEHLFAWGEDAEWGLLLQSRGIETRALEEITLDHIGGHSVANPAGQRLKARLLVRNRIATFRRMLSAPAKCFIALPFFAAVAANGLRKVRQGTSAAYFRGVMQGLSMEVPAPATDRISVRQWRRITGRRVK</sequence>
<evidence type="ECO:0000256" key="4">
    <source>
        <dbReference type="ARBA" id="ARBA00022679"/>
    </source>
</evidence>
<comment type="caution">
    <text evidence="6">The sequence shown here is derived from an EMBL/GenBank/DDBJ whole genome shotgun (WGS) entry which is preliminary data.</text>
</comment>
<name>A0ABT7TR18_9MICO</name>
<reference evidence="6 7" key="1">
    <citation type="submission" date="2023-06" db="EMBL/GenBank/DDBJ databases">
        <authorList>
            <person name="Feng G."/>
            <person name="Li J."/>
            <person name="Zhu H."/>
        </authorList>
    </citation>
    <scope>NUCLEOTIDE SEQUENCE [LARGE SCALE GENOMIC DNA]</scope>
    <source>
        <strain evidence="6 7">RHCKG28</strain>
    </source>
</reference>
<keyword evidence="3 6" id="KW-0328">Glycosyltransferase</keyword>
<evidence type="ECO:0000256" key="3">
    <source>
        <dbReference type="ARBA" id="ARBA00022676"/>
    </source>
</evidence>
<dbReference type="PANTHER" id="PTHR43179">
    <property type="entry name" value="RHAMNOSYLTRANSFERASE WBBL"/>
    <property type="match status" value="1"/>
</dbReference>
<evidence type="ECO:0000313" key="6">
    <source>
        <dbReference type="EMBL" id="MDM7891961.1"/>
    </source>
</evidence>
<dbReference type="RefSeq" id="WP_289473703.1">
    <property type="nucleotide sequence ID" value="NZ_JAUCMN010000006.1"/>
</dbReference>
<feature type="domain" description="Glycosyltransferase 2-like" evidence="5">
    <location>
        <begin position="41"/>
        <end position="116"/>
    </location>
</feature>
<comment type="similarity">
    <text evidence="2">Belongs to the glycosyltransferase 2 family.</text>
</comment>
<dbReference type="Pfam" id="PF00535">
    <property type="entry name" value="Glycos_transf_2"/>
    <property type="match status" value="1"/>
</dbReference>
<protein>
    <submittedName>
        <fullName evidence="6">Glycosyltransferase</fullName>
        <ecNumber evidence="6">2.4.-.-</ecNumber>
    </submittedName>
</protein>
<evidence type="ECO:0000256" key="2">
    <source>
        <dbReference type="ARBA" id="ARBA00006739"/>
    </source>
</evidence>
<accession>A0ABT7TR18</accession>